<dbReference type="Proteomes" id="UP000262917">
    <property type="component" value="Unassembled WGS sequence"/>
</dbReference>
<dbReference type="AlphaFoldDB" id="A0A372DGP7"/>
<gene>
    <name evidence="1" type="ORF">D0Y53_12435</name>
</gene>
<dbReference type="Pfam" id="PF14106">
    <property type="entry name" value="DUF4279"/>
    <property type="match status" value="1"/>
</dbReference>
<proteinExistence type="predicted"/>
<dbReference type="OrthoDB" id="6909186at2"/>
<organism evidence="1 2">
    <name type="scientific">Cognatiluteimonas weifangensis</name>
    <dbReference type="NCBI Taxonomy" id="2303539"/>
    <lineage>
        <taxon>Bacteria</taxon>
        <taxon>Pseudomonadati</taxon>
        <taxon>Pseudomonadota</taxon>
        <taxon>Gammaproteobacteria</taxon>
        <taxon>Lysobacterales</taxon>
        <taxon>Lysobacteraceae</taxon>
        <taxon>Cognatiluteimonas</taxon>
    </lineage>
</organism>
<reference evidence="1 2" key="1">
    <citation type="submission" date="2018-08" db="EMBL/GenBank/DDBJ databases">
        <title>Lysobacter weifangensis sp. nov., a new member of the family 'Xanthomonadaceae', isolated from soil in a farmland.</title>
        <authorList>
            <person name="Zhao H."/>
        </authorList>
    </citation>
    <scope>NUCLEOTIDE SEQUENCE [LARGE SCALE GENOMIC DNA]</scope>
    <source>
        <strain evidence="1 2">WF-2</strain>
    </source>
</reference>
<accession>A0A372DGP7</accession>
<dbReference type="InterPro" id="IPR025459">
    <property type="entry name" value="DUF4279"/>
</dbReference>
<sequence>MSAFDPDYASCAYTHVWLRVMHESLDLDEVTNLLGVEPTSTQAAGDLATLKPGRKRRQPGWFLDSREHVSSLDSRHHVQWLLERISGRGPALAELLSRGYLVDICCRWDSSWGNGGPTMDPSQMTQLGQLGVDFWFDVYLAQDQEPEA</sequence>
<comment type="caution">
    <text evidence="1">The sequence shown here is derived from an EMBL/GenBank/DDBJ whole genome shotgun (WGS) entry which is preliminary data.</text>
</comment>
<dbReference type="RefSeq" id="WP_117203646.1">
    <property type="nucleotide sequence ID" value="NZ_JBHTBK010000010.1"/>
</dbReference>
<protein>
    <submittedName>
        <fullName evidence="1">DUF4279 domain-containing protein</fullName>
    </submittedName>
</protein>
<evidence type="ECO:0000313" key="2">
    <source>
        <dbReference type="Proteomes" id="UP000262917"/>
    </source>
</evidence>
<evidence type="ECO:0000313" key="1">
    <source>
        <dbReference type="EMBL" id="RFP58038.1"/>
    </source>
</evidence>
<dbReference type="EMBL" id="QVPD01000021">
    <property type="protein sequence ID" value="RFP58038.1"/>
    <property type="molecule type" value="Genomic_DNA"/>
</dbReference>
<keyword evidence="2" id="KW-1185">Reference proteome</keyword>
<name>A0A372DGP7_9GAMM</name>